<dbReference type="Gene3D" id="3.30.420.10">
    <property type="entry name" value="Ribonuclease H-like superfamily/Ribonuclease H"/>
    <property type="match status" value="1"/>
</dbReference>
<keyword evidence="2" id="KW-1185">Reference proteome</keyword>
<name>A0ABN9RUM6_9DINO</name>
<protein>
    <recommendedName>
        <fullName evidence="3">Integrase catalytic domain-containing protein</fullName>
    </recommendedName>
</protein>
<sequence length="313" mass="34244">MPVVAFDYGYLGSGEDAAPILFMRDSLRRYTGAEVLTCKGAAHAHSADVLVKFVVNGGYKKVVFRCDSAPSIVALRGEAVKRLKKDHGVECLLETSAVGESQSNGLAEGAVRDVKCLARTLRRAVEEMHGFTIGPEHPCLPWMVRRGAAVHNRGQVNSDGRAPYELRKGRACKRALPAFGEKVFYLPVGKRKSRLVDRWLEGVFYGIRDDSDEVYVATPKGVMRARSVKRMPLAARSDKALFSELQGVPWRPVPGQEGEGLEVPPAMAKVVADQVVPDVDLPPVPGPVGPPAPRRVCIRKGVELWRYGLTYGE</sequence>
<reference evidence="1" key="1">
    <citation type="submission" date="2023-10" db="EMBL/GenBank/DDBJ databases">
        <authorList>
            <person name="Chen Y."/>
            <person name="Shah S."/>
            <person name="Dougan E. K."/>
            <person name="Thang M."/>
            <person name="Chan C."/>
        </authorList>
    </citation>
    <scope>NUCLEOTIDE SEQUENCE [LARGE SCALE GENOMIC DNA]</scope>
</reference>
<evidence type="ECO:0000313" key="2">
    <source>
        <dbReference type="Proteomes" id="UP001189429"/>
    </source>
</evidence>
<organism evidence="1 2">
    <name type="scientific">Prorocentrum cordatum</name>
    <dbReference type="NCBI Taxonomy" id="2364126"/>
    <lineage>
        <taxon>Eukaryota</taxon>
        <taxon>Sar</taxon>
        <taxon>Alveolata</taxon>
        <taxon>Dinophyceae</taxon>
        <taxon>Prorocentrales</taxon>
        <taxon>Prorocentraceae</taxon>
        <taxon>Prorocentrum</taxon>
    </lineage>
</organism>
<dbReference type="InterPro" id="IPR036397">
    <property type="entry name" value="RNaseH_sf"/>
</dbReference>
<dbReference type="Proteomes" id="UP001189429">
    <property type="component" value="Unassembled WGS sequence"/>
</dbReference>
<comment type="caution">
    <text evidence="1">The sequence shown here is derived from an EMBL/GenBank/DDBJ whole genome shotgun (WGS) entry which is preliminary data.</text>
</comment>
<accession>A0ABN9RUM6</accession>
<proteinExistence type="predicted"/>
<gene>
    <name evidence="1" type="ORF">PCOR1329_LOCUS23886</name>
</gene>
<evidence type="ECO:0008006" key="3">
    <source>
        <dbReference type="Google" id="ProtNLM"/>
    </source>
</evidence>
<dbReference type="EMBL" id="CAUYUJ010008147">
    <property type="protein sequence ID" value="CAK0823032.1"/>
    <property type="molecule type" value="Genomic_DNA"/>
</dbReference>
<evidence type="ECO:0000313" key="1">
    <source>
        <dbReference type="EMBL" id="CAK0823032.1"/>
    </source>
</evidence>